<proteinExistence type="inferred from homology"/>
<dbReference type="InterPro" id="IPR031259">
    <property type="entry name" value="ILBP"/>
</dbReference>
<dbReference type="RGD" id="1565000">
    <property type="gene designation" value="Fabp12"/>
</dbReference>
<dbReference type="PRINTS" id="PR00178">
    <property type="entry name" value="FATTYACIDBP"/>
</dbReference>
<dbReference type="InterPro" id="IPR012674">
    <property type="entry name" value="Calycin"/>
</dbReference>
<evidence type="ECO:0000313" key="6">
    <source>
        <dbReference type="RGD" id="1565000"/>
    </source>
</evidence>
<reference evidence="4" key="1">
    <citation type="submission" date="2024-01" db="EMBL/GenBank/DDBJ databases">
        <title>GRCr8: a new rat reference genome assembly contstructed from accurate long reads and long range scaffolding.</title>
        <authorList>
            <person name="Doris P.A."/>
            <person name="Kalbfleisch T."/>
            <person name="Li K."/>
            <person name="Howe K."/>
            <person name="Wood J."/>
        </authorList>
    </citation>
    <scope>NUCLEOTIDE SEQUENCE [LARGE SCALE GENOMIC DNA]</scope>
    <source>
        <strain evidence="4">Brown Norway</strain>
    </source>
</reference>
<dbReference type="InterPro" id="IPR000566">
    <property type="entry name" value="Lipocln_cytosolic_FA-bd_dom"/>
</dbReference>
<dbReference type="SUPFAM" id="SSF50814">
    <property type="entry name" value="Lipocalins"/>
    <property type="match status" value="1"/>
</dbReference>
<dbReference type="InterPro" id="IPR000463">
    <property type="entry name" value="Fatty_acid-bd"/>
</dbReference>
<organism evidence="4 5">
    <name type="scientific">Rattus norvegicus</name>
    <name type="common">Rat</name>
    <dbReference type="NCBI Taxonomy" id="10116"/>
    <lineage>
        <taxon>Eukaryota</taxon>
        <taxon>Metazoa</taxon>
        <taxon>Chordata</taxon>
        <taxon>Craniata</taxon>
        <taxon>Vertebrata</taxon>
        <taxon>Euteleostomi</taxon>
        <taxon>Mammalia</taxon>
        <taxon>Eutheria</taxon>
        <taxon>Euarchontoglires</taxon>
        <taxon>Glires</taxon>
        <taxon>Rodentia</taxon>
        <taxon>Myomorpha</taxon>
        <taxon>Muroidea</taxon>
        <taxon>Muridae</taxon>
        <taxon>Murinae</taxon>
        <taxon>Rattus</taxon>
    </lineage>
</organism>
<reference evidence="4" key="2">
    <citation type="submission" date="2025-08" db="UniProtKB">
        <authorList>
            <consortium name="Ensembl"/>
        </authorList>
    </citation>
    <scope>IDENTIFICATION</scope>
    <source>
        <strain evidence="4">Brown Norway</strain>
    </source>
</reference>
<dbReference type="Gene3D" id="2.40.128.20">
    <property type="match status" value="1"/>
</dbReference>
<dbReference type="Ensembl" id="ENSRNOT00000077782.3">
    <property type="protein sequence ID" value="ENSRNOP00000072023.2"/>
    <property type="gene ID" value="ENSRNOG00000038825.5"/>
</dbReference>
<dbReference type="GeneTree" id="ENSGT00940000162398"/>
<keyword evidence="5" id="KW-1185">Reference proteome</keyword>
<comment type="similarity">
    <text evidence="1">Belongs to the calycin superfamily. Fatty-acid binding protein (FABP) family.</text>
</comment>
<evidence type="ECO:0000256" key="2">
    <source>
        <dbReference type="ARBA" id="ARBA00022448"/>
    </source>
</evidence>
<dbReference type="PANTHER" id="PTHR11955">
    <property type="entry name" value="FATTY ACID BINDING PROTEIN"/>
    <property type="match status" value="1"/>
</dbReference>
<accession>A0A8L2R6H9</accession>
<evidence type="ECO:0000313" key="4">
    <source>
        <dbReference type="Ensembl" id="ENSRNOP00000072023.2"/>
    </source>
</evidence>
<keyword evidence="2" id="KW-0813">Transport</keyword>
<dbReference type="GO" id="GO:0008289">
    <property type="term" value="F:lipid binding"/>
    <property type="evidence" value="ECO:0007669"/>
    <property type="project" value="InterPro"/>
</dbReference>
<name>A0A8L2R6H9_RAT</name>
<evidence type="ECO:0000313" key="5">
    <source>
        <dbReference type="Proteomes" id="UP000002494"/>
    </source>
</evidence>
<dbReference type="FunFam" id="2.40.128.20:FF:000001">
    <property type="entry name" value="Fatty acid-binding protein, adipocyte"/>
    <property type="match status" value="1"/>
</dbReference>
<dbReference type="AlphaFoldDB" id="A0A8L2R6H9"/>
<dbReference type="Proteomes" id="UP000002494">
    <property type="component" value="Chromosome 2"/>
</dbReference>
<evidence type="ECO:0000256" key="1">
    <source>
        <dbReference type="ARBA" id="ARBA00008390"/>
    </source>
</evidence>
<dbReference type="Pfam" id="PF00061">
    <property type="entry name" value="Lipocalin"/>
    <property type="match status" value="1"/>
</dbReference>
<dbReference type="OrthoDB" id="412780at2759"/>
<protein>
    <submittedName>
        <fullName evidence="4">Fatty acid binding protein 12</fullName>
    </submittedName>
</protein>
<sequence length="148" mass="16625">RNWDEACLLQKPPPWGRAVQTEGVLEVDNRRNYLPVTLLPGAGRAIRKLGCLARPVVTISTDGDRITIKTKSIFKNKEISFKLGEEFEEITPGGRKSKSTVVLDNDSLVQVQDWDGKEATIRRRLVDGKMVVESAVNNVTCTRTYQRV</sequence>
<feature type="domain" description="Lipocalin/cytosolic fatty-acid binding" evidence="3">
    <location>
        <begin position="43"/>
        <end position="147"/>
    </location>
</feature>
<gene>
    <name evidence="4 6" type="primary">Fabp12</name>
</gene>
<reference evidence="4" key="3">
    <citation type="submission" date="2025-09" db="UniProtKB">
        <authorList>
            <consortium name="Ensembl"/>
        </authorList>
    </citation>
    <scope>IDENTIFICATION</scope>
    <source>
        <strain evidence="4">Brown Norway</strain>
    </source>
</reference>
<evidence type="ECO:0000259" key="3">
    <source>
        <dbReference type="Pfam" id="PF00061"/>
    </source>
</evidence>